<dbReference type="OrthoDB" id="10251242at2759"/>
<dbReference type="SUPFAM" id="SSF53335">
    <property type="entry name" value="S-adenosyl-L-methionine-dependent methyltransferases"/>
    <property type="match status" value="1"/>
</dbReference>
<reference evidence="5 6" key="1">
    <citation type="submission" date="2020-03" db="EMBL/GenBank/DDBJ databases">
        <title>Draft Genome Sequence of Cudoniella acicularis.</title>
        <authorList>
            <person name="Buettner E."/>
            <person name="Kellner H."/>
        </authorList>
    </citation>
    <scope>NUCLEOTIDE SEQUENCE [LARGE SCALE GENOMIC DNA]</scope>
    <source>
        <strain evidence="5 6">DSM 108380</strain>
    </source>
</reference>
<evidence type="ECO:0000256" key="4">
    <source>
        <dbReference type="ARBA" id="ARBA00023453"/>
    </source>
</evidence>
<dbReference type="Proteomes" id="UP000566819">
    <property type="component" value="Unassembled WGS sequence"/>
</dbReference>
<evidence type="ECO:0000313" key="6">
    <source>
        <dbReference type="Proteomes" id="UP000566819"/>
    </source>
</evidence>
<dbReference type="PANTHER" id="PTHR10509:SF14">
    <property type="entry name" value="CAFFEOYL-COA O-METHYLTRANSFERASE 3-RELATED"/>
    <property type="match status" value="1"/>
</dbReference>
<comment type="similarity">
    <text evidence="4">Belongs to the class I-like SAM-binding methyltransferase superfamily. Cation-dependent O-methyltransferase family.</text>
</comment>
<dbReference type="PANTHER" id="PTHR10509">
    <property type="entry name" value="O-METHYLTRANSFERASE-RELATED"/>
    <property type="match status" value="1"/>
</dbReference>
<accession>A0A8H4VYY2</accession>
<dbReference type="GO" id="GO:0008757">
    <property type="term" value="F:S-adenosylmethionine-dependent methyltransferase activity"/>
    <property type="evidence" value="ECO:0007669"/>
    <property type="project" value="TreeGrafter"/>
</dbReference>
<dbReference type="InterPro" id="IPR002935">
    <property type="entry name" value="SAM_O-MeTrfase"/>
</dbReference>
<keyword evidence="6" id="KW-1185">Reference proteome</keyword>
<sequence>MLSSIIPFTPEIATEVSKYCTGVSEDQSAAQKEVWDWTCSQFQDAHKMSSPLQGATMKFLAEHQRAKRSNALAWYESTVATQAEIITLELDPKMIAASRRTFDKHGLNDRVTLIEGPAQESIEKLSGQFDIIFVDANKDGYEGYVKTALDNKLLSPTGFIMCDNVFARGMTISPDANPYLADGPRAYWTECGKALRKLNTFLKNDPRVDVVLLPVYDGVSLIKWKTTEYLKLVESIMASQVESIMASQVESRLRGREKEEKYANLLYISKGREVYKLTYMRVK</sequence>
<keyword evidence="3" id="KW-0949">S-adenosyl-L-methionine</keyword>
<organism evidence="5 6">
    <name type="scientific">Cudoniella acicularis</name>
    <dbReference type="NCBI Taxonomy" id="354080"/>
    <lineage>
        <taxon>Eukaryota</taxon>
        <taxon>Fungi</taxon>
        <taxon>Dikarya</taxon>
        <taxon>Ascomycota</taxon>
        <taxon>Pezizomycotina</taxon>
        <taxon>Leotiomycetes</taxon>
        <taxon>Helotiales</taxon>
        <taxon>Tricladiaceae</taxon>
        <taxon>Cudoniella</taxon>
    </lineage>
</organism>
<dbReference type="AlphaFoldDB" id="A0A8H4VYY2"/>
<evidence type="ECO:0000256" key="3">
    <source>
        <dbReference type="ARBA" id="ARBA00022691"/>
    </source>
</evidence>
<comment type="caution">
    <text evidence="5">The sequence shown here is derived from an EMBL/GenBank/DDBJ whole genome shotgun (WGS) entry which is preliminary data.</text>
</comment>
<keyword evidence="2" id="KW-0808">Transferase</keyword>
<keyword evidence="1" id="KW-0489">Methyltransferase</keyword>
<gene>
    <name evidence="5" type="ORF">G7Y89_g10236</name>
</gene>
<evidence type="ECO:0000256" key="2">
    <source>
        <dbReference type="ARBA" id="ARBA00022679"/>
    </source>
</evidence>
<protein>
    <recommendedName>
        <fullName evidence="7">O-methyltransferase</fullName>
    </recommendedName>
</protein>
<dbReference type="EMBL" id="JAAMPI010000891">
    <property type="protein sequence ID" value="KAF4627913.1"/>
    <property type="molecule type" value="Genomic_DNA"/>
</dbReference>
<evidence type="ECO:0008006" key="7">
    <source>
        <dbReference type="Google" id="ProtNLM"/>
    </source>
</evidence>
<evidence type="ECO:0000313" key="5">
    <source>
        <dbReference type="EMBL" id="KAF4627913.1"/>
    </source>
</evidence>
<dbReference type="Gene3D" id="3.40.50.150">
    <property type="entry name" value="Vaccinia Virus protein VP39"/>
    <property type="match status" value="1"/>
</dbReference>
<dbReference type="GO" id="GO:0032259">
    <property type="term" value="P:methylation"/>
    <property type="evidence" value="ECO:0007669"/>
    <property type="project" value="UniProtKB-KW"/>
</dbReference>
<name>A0A8H4VYY2_9HELO</name>
<dbReference type="InterPro" id="IPR029063">
    <property type="entry name" value="SAM-dependent_MTases_sf"/>
</dbReference>
<dbReference type="Pfam" id="PF01596">
    <property type="entry name" value="Methyltransf_3"/>
    <property type="match status" value="1"/>
</dbReference>
<evidence type="ECO:0000256" key="1">
    <source>
        <dbReference type="ARBA" id="ARBA00022603"/>
    </source>
</evidence>
<dbReference type="InterPro" id="IPR050362">
    <property type="entry name" value="Cation-dep_OMT"/>
</dbReference>
<dbReference type="PROSITE" id="PS51682">
    <property type="entry name" value="SAM_OMT_I"/>
    <property type="match status" value="1"/>
</dbReference>
<dbReference type="GO" id="GO:0008171">
    <property type="term" value="F:O-methyltransferase activity"/>
    <property type="evidence" value="ECO:0007669"/>
    <property type="project" value="InterPro"/>
</dbReference>
<dbReference type="CDD" id="cd02440">
    <property type="entry name" value="AdoMet_MTases"/>
    <property type="match status" value="1"/>
</dbReference>
<proteinExistence type="inferred from homology"/>